<gene>
    <name evidence="12" type="primary">aroE2</name>
    <name evidence="12" type="ORF">CLSA_c07000</name>
</gene>
<comment type="pathway">
    <text evidence="1">Metabolic intermediate biosynthesis; chorismate biosynthesis; chorismate from D-erythrose 4-phosphate and phosphoenolpyruvate: step 4/7.</text>
</comment>
<dbReference type="KEGG" id="csb:CLSA_c07000"/>
<evidence type="ECO:0000256" key="10">
    <source>
        <dbReference type="ARBA" id="ARBA00071605"/>
    </source>
</evidence>
<dbReference type="InterPro" id="IPR046346">
    <property type="entry name" value="Aminoacid_DH-like_N_sf"/>
</dbReference>
<dbReference type="SUPFAM" id="SSF51735">
    <property type="entry name" value="NAD(P)-binding Rossmann-fold domains"/>
    <property type="match status" value="1"/>
</dbReference>
<evidence type="ECO:0000256" key="9">
    <source>
        <dbReference type="ARBA" id="ARBA00066605"/>
    </source>
</evidence>
<dbReference type="InterPro" id="IPR036291">
    <property type="entry name" value="NAD(P)-bd_dom_sf"/>
</dbReference>
<dbReference type="EMBL" id="CP006721">
    <property type="protein sequence ID" value="AGX41713.1"/>
    <property type="molecule type" value="Genomic_DNA"/>
</dbReference>
<dbReference type="GO" id="GO:0008652">
    <property type="term" value="P:amino acid biosynthetic process"/>
    <property type="evidence" value="ECO:0007669"/>
    <property type="project" value="UniProtKB-KW"/>
</dbReference>
<dbReference type="GO" id="GO:0009073">
    <property type="term" value="P:aromatic amino acid family biosynthetic process"/>
    <property type="evidence" value="ECO:0007669"/>
    <property type="project" value="UniProtKB-KW"/>
</dbReference>
<dbReference type="InterPro" id="IPR013708">
    <property type="entry name" value="Shikimate_DH-bd_N"/>
</dbReference>
<dbReference type="Gene3D" id="3.40.50.10860">
    <property type="entry name" value="Leucine Dehydrogenase, chain A, domain 1"/>
    <property type="match status" value="1"/>
</dbReference>
<dbReference type="eggNOG" id="COG0169">
    <property type="taxonomic scope" value="Bacteria"/>
</dbReference>
<dbReference type="CDD" id="cd01065">
    <property type="entry name" value="NAD_bind_Shikimate_DH"/>
    <property type="match status" value="1"/>
</dbReference>
<name>U5MMF9_CLOSA</name>
<reference evidence="12 13" key="1">
    <citation type="journal article" date="2013" name="Genome Announc.">
        <title>Complete Genome Sequence of the Solvent Producer Clostridium saccharobutylicum NCP262 (DSM 13864).</title>
        <authorList>
            <person name="Poehlein A."/>
            <person name="Hartwich K."/>
            <person name="Krabben P."/>
            <person name="Ehrenreich A."/>
            <person name="Liebl W."/>
            <person name="Durre P."/>
            <person name="Gottschalk G."/>
            <person name="Daniel R."/>
        </authorList>
    </citation>
    <scope>NUCLEOTIDE SEQUENCE [LARGE SCALE GENOMIC DNA]</scope>
    <source>
        <strain evidence="12">DSM 13864</strain>
    </source>
</reference>
<dbReference type="Proteomes" id="UP000017118">
    <property type="component" value="Chromosome"/>
</dbReference>
<comment type="catalytic activity">
    <reaction evidence="7">
        <text>shikimate + NAD(+) = 3-dehydroshikimate + NADH + H(+)</text>
        <dbReference type="Rhea" id="RHEA:17741"/>
        <dbReference type="ChEBI" id="CHEBI:15378"/>
        <dbReference type="ChEBI" id="CHEBI:16630"/>
        <dbReference type="ChEBI" id="CHEBI:36208"/>
        <dbReference type="ChEBI" id="CHEBI:57540"/>
        <dbReference type="ChEBI" id="CHEBI:57945"/>
    </reaction>
</comment>
<dbReference type="Pfam" id="PF08501">
    <property type="entry name" value="Shikimate_dh_N"/>
    <property type="match status" value="1"/>
</dbReference>
<dbReference type="EC" id="1.1.1.24" evidence="9"/>
<dbReference type="InterPro" id="IPR022893">
    <property type="entry name" value="Shikimate_DH_fam"/>
</dbReference>
<keyword evidence="4 12" id="KW-0560">Oxidoreductase</keyword>
<accession>U5MMF9</accession>
<dbReference type="AlphaFoldDB" id="U5MMF9"/>
<evidence type="ECO:0000256" key="8">
    <source>
        <dbReference type="ARBA" id="ARBA00060613"/>
    </source>
</evidence>
<dbReference type="FunFam" id="3.40.50.10860:FF:000004">
    <property type="entry name" value="Quinate/shikimate dehydrogenase"/>
    <property type="match status" value="1"/>
</dbReference>
<evidence type="ECO:0000256" key="4">
    <source>
        <dbReference type="ARBA" id="ARBA00023002"/>
    </source>
</evidence>
<evidence type="ECO:0000313" key="13">
    <source>
        <dbReference type="Proteomes" id="UP000017118"/>
    </source>
</evidence>
<organism evidence="12 13">
    <name type="scientific">Clostridium saccharobutylicum DSM 13864</name>
    <dbReference type="NCBI Taxonomy" id="1345695"/>
    <lineage>
        <taxon>Bacteria</taxon>
        <taxon>Bacillati</taxon>
        <taxon>Bacillota</taxon>
        <taxon>Clostridia</taxon>
        <taxon>Eubacteriales</taxon>
        <taxon>Clostridiaceae</taxon>
        <taxon>Clostridium</taxon>
    </lineage>
</organism>
<dbReference type="GO" id="GO:0052734">
    <property type="term" value="F:shikimate 3-dehydrogenase (NAD+) activity"/>
    <property type="evidence" value="ECO:0007669"/>
    <property type="project" value="RHEA"/>
</dbReference>
<keyword evidence="3" id="KW-0521">NADP</keyword>
<evidence type="ECO:0000256" key="3">
    <source>
        <dbReference type="ARBA" id="ARBA00022857"/>
    </source>
</evidence>
<dbReference type="PANTHER" id="PTHR21089">
    <property type="entry name" value="SHIKIMATE DEHYDROGENASE"/>
    <property type="match status" value="1"/>
</dbReference>
<dbReference type="GO" id="GO:0030266">
    <property type="term" value="F:quinate 3-dehydrogenase (NAD+) activity"/>
    <property type="evidence" value="ECO:0007669"/>
    <property type="project" value="UniProtKB-EC"/>
</dbReference>
<dbReference type="FunFam" id="3.40.50.720:FF:000086">
    <property type="entry name" value="Quinate/shikimate dehydrogenase"/>
    <property type="match status" value="1"/>
</dbReference>
<evidence type="ECO:0000256" key="5">
    <source>
        <dbReference type="ARBA" id="ARBA00023141"/>
    </source>
</evidence>
<dbReference type="GO" id="GO:0019632">
    <property type="term" value="P:shikimate metabolic process"/>
    <property type="evidence" value="ECO:0007669"/>
    <property type="project" value="UniProtKB-ARBA"/>
</dbReference>
<protein>
    <recommendedName>
        <fullName evidence="10">Quinate/shikimate dehydrogenase (NAD(+))</fullName>
        <ecNumber evidence="9">1.1.1.24</ecNumber>
    </recommendedName>
</protein>
<comment type="catalytic activity">
    <reaction evidence="6">
        <text>L-quinate + NAD(+) = 3-dehydroquinate + NADH + H(+)</text>
        <dbReference type="Rhea" id="RHEA:22364"/>
        <dbReference type="ChEBI" id="CHEBI:15378"/>
        <dbReference type="ChEBI" id="CHEBI:29751"/>
        <dbReference type="ChEBI" id="CHEBI:32364"/>
        <dbReference type="ChEBI" id="CHEBI:57540"/>
        <dbReference type="ChEBI" id="CHEBI:57945"/>
        <dbReference type="EC" id="1.1.1.24"/>
    </reaction>
</comment>
<evidence type="ECO:0000256" key="2">
    <source>
        <dbReference type="ARBA" id="ARBA00022605"/>
    </source>
</evidence>
<dbReference type="PATRIC" id="fig|1345695.10.peg.4315"/>
<evidence type="ECO:0000259" key="11">
    <source>
        <dbReference type="Pfam" id="PF08501"/>
    </source>
</evidence>
<dbReference type="HOGENOM" id="CLU_044063_4_4_9"/>
<sequence length="246" mass="26522">MGERITGKTQLTGLLGTPVSHSISPIMHNESFAKLGLDFAYLAFNVGNEGVKSAVEGLRTLNARGFNVTMPNKTVICQYLDKLSPAAELAGAVNTVVNDNGVLTGHITDGTGYMRSLKEAGIDIIGKKMTIVGAGGAATAIEIQAALDGVKEISIFNIKDEFFERAKKTVQDINEKTNCKATLFDLEDKETLRREIANSAILTNATGIGMKPYEGQTYVEKSMLRSDLIVSDVIYNPEKTTLLEMA</sequence>
<keyword evidence="13" id="KW-1185">Reference proteome</keyword>
<feature type="domain" description="Shikimate dehydrogenase substrate binding N-terminal" evidence="11">
    <location>
        <begin position="14"/>
        <end position="96"/>
    </location>
</feature>
<evidence type="ECO:0000256" key="1">
    <source>
        <dbReference type="ARBA" id="ARBA00004871"/>
    </source>
</evidence>
<evidence type="ECO:0000313" key="12">
    <source>
        <dbReference type="EMBL" id="AGX41713.1"/>
    </source>
</evidence>
<dbReference type="GO" id="GO:0009423">
    <property type="term" value="P:chorismate biosynthetic process"/>
    <property type="evidence" value="ECO:0007669"/>
    <property type="project" value="UniProtKB-ARBA"/>
</dbReference>
<keyword evidence="2" id="KW-0028">Amino-acid biosynthesis</keyword>
<dbReference type="SUPFAM" id="SSF53223">
    <property type="entry name" value="Aminoacid dehydrogenase-like, N-terminal domain"/>
    <property type="match status" value="1"/>
</dbReference>
<dbReference type="Gene3D" id="3.40.50.720">
    <property type="entry name" value="NAD(P)-binding Rossmann-like Domain"/>
    <property type="match status" value="1"/>
</dbReference>
<evidence type="ECO:0000256" key="7">
    <source>
        <dbReference type="ARBA" id="ARBA00052329"/>
    </source>
</evidence>
<keyword evidence="5" id="KW-0057">Aromatic amino acid biosynthesis</keyword>
<dbReference type="PANTHER" id="PTHR21089:SF1">
    <property type="entry name" value="BIFUNCTIONAL 3-DEHYDROQUINATE DEHYDRATASE_SHIKIMATE DEHYDROGENASE, CHLOROPLASTIC"/>
    <property type="match status" value="1"/>
</dbReference>
<evidence type="ECO:0000256" key="6">
    <source>
        <dbReference type="ARBA" id="ARBA00051639"/>
    </source>
</evidence>
<comment type="pathway">
    <text evidence="8">Aromatic compound metabolism; 3,4-dihydroxybenzoate biosynthesis; 3-dehydroquinate from D-quinate (NAD(+) route).</text>
</comment>
<proteinExistence type="predicted"/>
<dbReference type="GO" id="GO:0004764">
    <property type="term" value="F:shikimate 3-dehydrogenase (NADP+) activity"/>
    <property type="evidence" value="ECO:0007669"/>
    <property type="project" value="InterPro"/>
</dbReference>